<dbReference type="EnsemblMetazoa" id="PHUM380980-RA">
    <property type="protein sequence ID" value="PHUM380980-PA"/>
    <property type="gene ID" value="PHUM380980"/>
</dbReference>
<dbReference type="Proteomes" id="UP000009046">
    <property type="component" value="Unassembled WGS sequence"/>
</dbReference>
<dbReference type="InterPro" id="IPR036322">
    <property type="entry name" value="WD40_repeat_dom_sf"/>
</dbReference>
<dbReference type="RefSeq" id="XP_002428450.1">
    <property type="nucleotide sequence ID" value="XM_002428405.1"/>
</dbReference>
<dbReference type="PROSITE" id="PS00678">
    <property type="entry name" value="WD_REPEATS_1"/>
    <property type="match status" value="1"/>
</dbReference>
<accession>E0VQQ6</accession>
<evidence type="ECO:0000313" key="7">
    <source>
        <dbReference type="Proteomes" id="UP000009046"/>
    </source>
</evidence>
<keyword evidence="1 3" id="KW-0853">WD repeat</keyword>
<keyword evidence="2" id="KW-0677">Repeat</keyword>
<reference evidence="6" key="3">
    <citation type="submission" date="2021-02" db="UniProtKB">
        <authorList>
            <consortium name="EnsemblMetazoa"/>
        </authorList>
    </citation>
    <scope>IDENTIFICATION</scope>
    <source>
        <strain evidence="6">USDA</strain>
    </source>
</reference>
<evidence type="ECO:0000313" key="5">
    <source>
        <dbReference type="EMBL" id="EEB15712.1"/>
    </source>
</evidence>
<dbReference type="InterPro" id="IPR052993">
    <property type="entry name" value="CFA-57"/>
</dbReference>
<evidence type="ECO:0000256" key="4">
    <source>
        <dbReference type="SAM" id="Coils"/>
    </source>
</evidence>
<dbReference type="PROSITE" id="PS50082">
    <property type="entry name" value="WD_REPEATS_2"/>
    <property type="match status" value="1"/>
</dbReference>
<dbReference type="STRING" id="121224.E0VQQ6"/>
<dbReference type="Gene3D" id="1.10.287.1490">
    <property type="match status" value="1"/>
</dbReference>
<dbReference type="PANTHER" id="PTHR32215:SF0">
    <property type="entry name" value="CILIA- AND FLAGELLA-ASSOCIATED PROTEIN 57"/>
    <property type="match status" value="1"/>
</dbReference>
<dbReference type="VEuPathDB" id="VectorBase:PHUM380980"/>
<dbReference type="SMART" id="SM00320">
    <property type="entry name" value="WD40"/>
    <property type="match status" value="5"/>
</dbReference>
<dbReference type="KEGG" id="phu:Phum_PHUM380980"/>
<keyword evidence="7" id="KW-1185">Reference proteome</keyword>
<reference evidence="5" key="2">
    <citation type="submission" date="2007-04" db="EMBL/GenBank/DDBJ databases">
        <title>The genome of the human body louse.</title>
        <authorList>
            <consortium name="The Human Body Louse Genome Consortium"/>
            <person name="Kirkness E."/>
            <person name="Walenz B."/>
            <person name="Hass B."/>
            <person name="Bruggner R."/>
            <person name="Strausberg R."/>
        </authorList>
    </citation>
    <scope>NUCLEOTIDE SEQUENCE</scope>
    <source>
        <strain evidence="5">USDA</strain>
    </source>
</reference>
<dbReference type="InterPro" id="IPR001680">
    <property type="entry name" value="WD40_rpt"/>
</dbReference>
<dbReference type="PROSITE" id="PS50294">
    <property type="entry name" value="WD_REPEATS_REGION"/>
    <property type="match status" value="1"/>
</dbReference>
<dbReference type="EMBL" id="AAZO01004447">
    <property type="status" value="NOT_ANNOTATED_CDS"/>
    <property type="molecule type" value="Genomic_DNA"/>
</dbReference>
<feature type="coiled-coil region" evidence="4">
    <location>
        <begin position="610"/>
        <end position="666"/>
    </location>
</feature>
<feature type="coiled-coil region" evidence="4">
    <location>
        <begin position="989"/>
        <end position="1047"/>
    </location>
</feature>
<feature type="repeat" description="WD" evidence="3">
    <location>
        <begin position="391"/>
        <end position="432"/>
    </location>
</feature>
<sequence>MTLAQITPKALFPLRYQVKQCAHYITDFQVLYPSGSVIVLQDYIEKRQRYIKLFDKSLFLEMIVLSNSRKYAAIIQNSEKGQILIFDLQTLKKKRVLNLPHESNTNRYETISFTHDDTYIVAITGEPDWNMVVYDWIKGKVSSITKAVPPGGGGTVVQVNFLLIDIVDYTVRSLISFSKGFVYSCGVGYVHLFEKDRNKYKKRNVFVVKDVVCDFHSPKINTVTHLSVNLSQDKLLATTKRAQMYVVRLWGPDLNVAPQIPFKHIGEPQHHGSINGLATCIWKPIFATSGKFDKTVQIWNFETESVLIVKRFSEKVCCIDLHPTGTFIAIGFPSKLEICLILIDDIQTGRTIPFNQCSICTYSFHGNFIAAVSGSVIEIYSTVMYTNTYTLKGHTGEVNEVNWTLDNKKLVSCGADGLILFWDMNKGELVHQVETPGVSYLDIALSADGKFTYAVGDDGLIKEISEGIIIKTIEMNQSVINNIAISRSNFLMFVSAGTCEIMSVKMPLTNPPEYVLHPFHATTITEIKITSDDLRLISVSDGGFVIIWKINLSEDKTVAIEKNFVYSTEVLISKSQLEQHISMMKDLSQKLYEMEMGQARETRDTESKYCESIKELHENYSILIEELKEKIEETETSQKKQLLSMKKEIDDLIENHKIEKQQMIENYSSKLLVEYKKVELLDKLKQETIKNFDEMLDELVRCKEEESNEIIQFYEKKLLDMENELKASHEENIKNIEEHEIDKQYLEDDADRELVETKAKYELILKKEKELNSTLKDEAVQMKKKFAEAQKEKVDFLVKLELLQVEQQKLQLNIHGLEKDISDLKSEIVERDSALKEKDERIFLLRKKMQEMEKYKFVLDYKIKELKNQIDPKDREIREKKEEMVDMETELANLKRINKSLELQVSELREKINGTEKEVNFYEKKNNYSNSTLKQIKIDIYSLYQDLGDFKTLKDGMMKLYHKYYQDDVVVEKDRHGDTDSQREFLRQIEFLEKTITSLRSTLRKNQQNKADNRKVLKDNVVLLEELNLVRKQLTETTETVRNLEKLIGVKKKKSVAPSEALHRIKQVITKKDEMKGNYDNVIKDAERQTETFNFKIKHEEEKSSSISLARLPEA</sequence>
<dbReference type="InterPro" id="IPR015943">
    <property type="entry name" value="WD40/YVTN_repeat-like_dom_sf"/>
</dbReference>
<evidence type="ECO:0000256" key="2">
    <source>
        <dbReference type="ARBA" id="ARBA00022737"/>
    </source>
</evidence>
<feature type="coiled-coil region" evidence="4">
    <location>
        <begin position="863"/>
        <end position="925"/>
    </location>
</feature>
<dbReference type="InParanoid" id="E0VQQ6"/>
<dbReference type="OMA" id="SYTEYHC"/>
<organism>
    <name type="scientific">Pediculus humanus subsp. corporis</name>
    <name type="common">Body louse</name>
    <dbReference type="NCBI Taxonomy" id="121224"/>
    <lineage>
        <taxon>Eukaryota</taxon>
        <taxon>Metazoa</taxon>
        <taxon>Ecdysozoa</taxon>
        <taxon>Arthropoda</taxon>
        <taxon>Hexapoda</taxon>
        <taxon>Insecta</taxon>
        <taxon>Pterygota</taxon>
        <taxon>Neoptera</taxon>
        <taxon>Paraneoptera</taxon>
        <taxon>Psocodea</taxon>
        <taxon>Troctomorpha</taxon>
        <taxon>Phthiraptera</taxon>
        <taxon>Anoplura</taxon>
        <taxon>Pediculidae</taxon>
        <taxon>Pediculus</taxon>
    </lineage>
</organism>
<evidence type="ECO:0000256" key="3">
    <source>
        <dbReference type="PROSITE-ProRule" id="PRU00221"/>
    </source>
</evidence>
<keyword evidence="4" id="KW-0175">Coiled coil</keyword>
<name>E0VQQ6_PEDHC</name>
<dbReference type="EMBL" id="DS235430">
    <property type="protein sequence ID" value="EEB15712.1"/>
    <property type="molecule type" value="Genomic_DNA"/>
</dbReference>
<dbReference type="SUPFAM" id="SSF50978">
    <property type="entry name" value="WD40 repeat-like"/>
    <property type="match status" value="2"/>
</dbReference>
<dbReference type="HOGENOM" id="CLU_003598_0_0_1"/>
<dbReference type="eggNOG" id="ENOG502QTIS">
    <property type="taxonomic scope" value="Eukaryota"/>
</dbReference>
<evidence type="ECO:0000256" key="1">
    <source>
        <dbReference type="ARBA" id="ARBA00022574"/>
    </source>
</evidence>
<reference evidence="5" key="1">
    <citation type="submission" date="2007-04" db="EMBL/GenBank/DDBJ databases">
        <title>Annotation of Pediculus humanus corporis strain USDA.</title>
        <authorList>
            <person name="Kirkness E."/>
            <person name="Hannick L."/>
            <person name="Hass B."/>
            <person name="Bruggner R."/>
            <person name="Lawson D."/>
            <person name="Bidwell S."/>
            <person name="Joardar V."/>
            <person name="Caler E."/>
            <person name="Walenz B."/>
            <person name="Inman J."/>
            <person name="Schobel S."/>
            <person name="Galinsky K."/>
            <person name="Amedeo P."/>
            <person name="Strausberg R."/>
        </authorList>
    </citation>
    <scope>NUCLEOTIDE SEQUENCE</scope>
    <source>
        <strain evidence="5">USDA</strain>
    </source>
</reference>
<evidence type="ECO:0000313" key="6">
    <source>
        <dbReference type="EnsemblMetazoa" id="PHUM380980-PA"/>
    </source>
</evidence>
<dbReference type="FunCoup" id="E0VQQ6">
    <property type="interactions" value="13"/>
</dbReference>
<dbReference type="EMBL" id="AAZO01004448">
    <property type="status" value="NOT_ANNOTATED_CDS"/>
    <property type="molecule type" value="Genomic_DNA"/>
</dbReference>
<dbReference type="InterPro" id="IPR019775">
    <property type="entry name" value="WD40_repeat_CS"/>
</dbReference>
<dbReference type="CTD" id="8237240"/>
<dbReference type="Pfam" id="PF00400">
    <property type="entry name" value="WD40"/>
    <property type="match status" value="1"/>
</dbReference>
<feature type="coiled-coil region" evidence="4">
    <location>
        <begin position="704"/>
        <end position="827"/>
    </location>
</feature>
<dbReference type="AlphaFoldDB" id="E0VQQ6"/>
<dbReference type="OrthoDB" id="10251741at2759"/>
<dbReference type="Gene3D" id="2.130.10.10">
    <property type="entry name" value="YVTN repeat-like/Quinoprotein amine dehydrogenase"/>
    <property type="match status" value="2"/>
</dbReference>
<proteinExistence type="predicted"/>
<dbReference type="GeneID" id="8237240"/>
<protein>
    <submittedName>
        <fullName evidence="5 6">Uncharacterized protein</fullName>
    </submittedName>
</protein>
<dbReference type="PANTHER" id="PTHR32215">
    <property type="entry name" value="CILIA- AND FLAGELLA-ASSOCIATED PROTEIN 57"/>
    <property type="match status" value="1"/>
</dbReference>
<gene>
    <name evidence="6" type="primary">8237240</name>
    <name evidence="5" type="ORF">Phum_PHUM380980</name>
</gene>